<feature type="domain" description="TM2" evidence="6">
    <location>
        <begin position="19"/>
        <end position="67"/>
    </location>
</feature>
<evidence type="ECO:0000256" key="1">
    <source>
        <dbReference type="ARBA" id="ARBA00004141"/>
    </source>
</evidence>
<gene>
    <name evidence="7" type="ORF">SAMN05444338_101134</name>
</gene>
<protein>
    <submittedName>
        <fullName evidence="7">TM2 domain-containing protein</fullName>
    </submittedName>
</protein>
<sequence>MENTKYEHWNNPQPPQVNNKKLAAGLLAILLGPFGIHKFLLGYTTEGIIWLVISLCTCGTVTTLLGWIEGIIYLTKSDEEFYQTYQLNKKAWF</sequence>
<evidence type="ECO:0000259" key="6">
    <source>
        <dbReference type="Pfam" id="PF05154"/>
    </source>
</evidence>
<reference evidence="8" key="1">
    <citation type="submission" date="2016-10" db="EMBL/GenBank/DDBJ databases">
        <authorList>
            <person name="Varghese N."/>
            <person name="Submissions S."/>
        </authorList>
    </citation>
    <scope>NUCLEOTIDE SEQUENCE [LARGE SCALE GENOMIC DNA]</scope>
    <source>
        <strain evidence="8">DSM 15718</strain>
    </source>
</reference>
<dbReference type="RefSeq" id="WP_091428503.1">
    <property type="nucleotide sequence ID" value="NZ_FNMV01000001.1"/>
</dbReference>
<keyword evidence="4 5" id="KW-0472">Membrane</keyword>
<proteinExistence type="predicted"/>
<evidence type="ECO:0000313" key="8">
    <source>
        <dbReference type="Proteomes" id="UP000198569"/>
    </source>
</evidence>
<dbReference type="InterPro" id="IPR007829">
    <property type="entry name" value="TM2"/>
</dbReference>
<keyword evidence="2 5" id="KW-0812">Transmembrane</keyword>
<evidence type="ECO:0000313" key="7">
    <source>
        <dbReference type="EMBL" id="SDW04039.1"/>
    </source>
</evidence>
<dbReference type="GO" id="GO:0016020">
    <property type="term" value="C:membrane"/>
    <property type="evidence" value="ECO:0007669"/>
    <property type="project" value="UniProtKB-SubCell"/>
</dbReference>
<organism evidence="7 8">
    <name type="scientific">Flavobacterium degerlachei</name>
    <dbReference type="NCBI Taxonomy" id="229203"/>
    <lineage>
        <taxon>Bacteria</taxon>
        <taxon>Pseudomonadati</taxon>
        <taxon>Bacteroidota</taxon>
        <taxon>Flavobacteriia</taxon>
        <taxon>Flavobacteriales</taxon>
        <taxon>Flavobacteriaceae</taxon>
        <taxon>Flavobacterium</taxon>
    </lineage>
</organism>
<evidence type="ECO:0000256" key="2">
    <source>
        <dbReference type="ARBA" id="ARBA00022692"/>
    </source>
</evidence>
<dbReference type="Pfam" id="PF05154">
    <property type="entry name" value="TM2"/>
    <property type="match status" value="1"/>
</dbReference>
<evidence type="ECO:0000256" key="4">
    <source>
        <dbReference type="ARBA" id="ARBA00023136"/>
    </source>
</evidence>
<dbReference type="EMBL" id="FNMV01000001">
    <property type="protein sequence ID" value="SDW04039.1"/>
    <property type="molecule type" value="Genomic_DNA"/>
</dbReference>
<evidence type="ECO:0000256" key="5">
    <source>
        <dbReference type="SAM" id="Phobius"/>
    </source>
</evidence>
<name>A0A1H2QC94_9FLAO</name>
<evidence type="ECO:0000256" key="3">
    <source>
        <dbReference type="ARBA" id="ARBA00022989"/>
    </source>
</evidence>
<dbReference type="STRING" id="229203.SAMN05444338_101134"/>
<accession>A0A1H2QC94</accession>
<dbReference type="AlphaFoldDB" id="A0A1H2QC94"/>
<feature type="transmembrane region" description="Helical" evidence="5">
    <location>
        <begin position="47"/>
        <end position="68"/>
    </location>
</feature>
<comment type="subcellular location">
    <subcellularLocation>
        <location evidence="1">Membrane</location>
        <topology evidence="1">Multi-pass membrane protein</topology>
    </subcellularLocation>
</comment>
<dbReference type="Proteomes" id="UP000198569">
    <property type="component" value="Unassembled WGS sequence"/>
</dbReference>
<feature type="transmembrane region" description="Helical" evidence="5">
    <location>
        <begin position="21"/>
        <end position="41"/>
    </location>
</feature>
<keyword evidence="3 5" id="KW-1133">Transmembrane helix</keyword>
<keyword evidence="8" id="KW-1185">Reference proteome</keyword>